<accession>A0ACC2CZW6</accession>
<keyword evidence="2" id="KW-1185">Reference proteome</keyword>
<name>A0ACC2CZW6_DIPCM</name>
<dbReference type="EMBL" id="CM055099">
    <property type="protein sequence ID" value="KAJ7547503.1"/>
    <property type="molecule type" value="Genomic_DNA"/>
</dbReference>
<evidence type="ECO:0000313" key="2">
    <source>
        <dbReference type="Proteomes" id="UP001162992"/>
    </source>
</evidence>
<proteinExistence type="predicted"/>
<sequence length="1347" mass="148605">MDRENSLEDVPCGHSEELMASLVNHIMSPERNKGVSAHKQPLICLPMADSKPGNSLERCEQPFPKIVMSCKDSSISADYAGDTENGTDNLLSRLETDHDPINRKSITDDSSAEECFTTRATVSDSSPENYVMLDYYDFAKKTEVEAYLFELVCKDDSSGLVSTIHNMCSTDGANNGTDVSISTHVLNKGDMMRQRLPCTLFQLACKLDRVACASIFLNGDIGCIVPIDWVDDLGCTALHYAAESHSIKCIELLLQRRAKTELKSKNGYTPLEIAIHSKRLHITWSPSEEIFKLLESISEKNLTAIKILAAHTRDVLQLARQLAMHGNVVALATLLLITGDSLLTGVAQKTEDHCEETLLDVVVKKALSLREETQGREFDTGYWEMISMERDILCKEIELLLYLSPCLSNKPLHLQYKLTPSGSTGLTPLIRAVQARDEAIVRLLLSFQADVINETDVNGNTCLHWCLKSSLQSQSIRILAILLEHGASVTLGNRLGLTPIHIAAGQGNLHALQILLNRDPQSVHATAETKETPLFSAVKNNHLDCARVLLQYGANRQVMNLRPFPIVVKCRKQRPIDVANTADMRALLFLQDSSSLGKVKEMKETMSVPETGQIIKSETSLSSCAKGALYETELLNSRCAHFLHRDDQTDSCVSRHLIPAKTEICRYFGLPSGCVRGDKCFYAHGEEELGKAKDVSLGDTKPGFLANAGPIPSRSSKRSCEDLSKKIFVGGLSPTVESEDLRDFFEEKFGPVLDAIVIGSHSGDQIHSRGFGFVTFKHEESASAAVAAHYVNIFGKKVEIKEAVPRSILATPSMAAIDSLNDISSFLGNQACQSEETKNVDLSSRILPSKTASENLEIQWLTKVKYQHQPSNNDPNPLKIGEGVDSGSSLSTATKSASSLSTQTSPAWVKTFRQWLPKFLAEVSSRLKEGEWYPLSSLKGDFRATCGMELDHLPLGFTKLSDFIRSMPELCRMKIVPVGRGPATHMVLLQTLPRPTLNMSTCASNVCGLLPGRSLVDADRSYAAAAGQAVRGLTSTSSSAMVSSLQVKRNPPTKSAQLLDSNNHINEVALLPPTDGQLVAQAINCPNQIRIQSGIPATSFVLQNFGIGTKYVQEQEDLQCVSKIFAQLNRNEEQSKESSSLMSNLQSNNSIQVNSPHALGSLSEMDRAQYCMLKVPEIDDSHISFPQQEIRTPIKEGAFRSFTSFNQSFSGFLQQENSFYSTNPVQGRINETPTQPLLAAETGNCWPHNMQWQNSPQSILSPFEMRDSYINCTSPVNSLMSENTHMQSDRLDEICVRCSQRRALWAAVPCGHRALCAFCKDSVQKVHWEKSQCFLCESYVESWIALH</sequence>
<comment type="caution">
    <text evidence="1">The sequence shown here is derived from an EMBL/GenBank/DDBJ whole genome shotgun (WGS) entry which is preliminary data.</text>
</comment>
<gene>
    <name evidence="1" type="ORF">O6H91_08G088600</name>
</gene>
<evidence type="ECO:0000313" key="1">
    <source>
        <dbReference type="EMBL" id="KAJ7547503.1"/>
    </source>
</evidence>
<dbReference type="Proteomes" id="UP001162992">
    <property type="component" value="Chromosome 8"/>
</dbReference>
<organism evidence="1 2">
    <name type="scientific">Diphasiastrum complanatum</name>
    <name type="common">Issler's clubmoss</name>
    <name type="synonym">Lycopodium complanatum</name>
    <dbReference type="NCBI Taxonomy" id="34168"/>
    <lineage>
        <taxon>Eukaryota</taxon>
        <taxon>Viridiplantae</taxon>
        <taxon>Streptophyta</taxon>
        <taxon>Embryophyta</taxon>
        <taxon>Tracheophyta</taxon>
        <taxon>Lycopodiopsida</taxon>
        <taxon>Lycopodiales</taxon>
        <taxon>Lycopodiaceae</taxon>
        <taxon>Lycopodioideae</taxon>
        <taxon>Diphasiastrum</taxon>
    </lineage>
</organism>
<reference evidence="2" key="1">
    <citation type="journal article" date="2024" name="Proc. Natl. Acad. Sci. U.S.A.">
        <title>Extraordinary preservation of gene collinearity over three hundred million years revealed in homosporous lycophytes.</title>
        <authorList>
            <person name="Li C."/>
            <person name="Wickell D."/>
            <person name="Kuo L.Y."/>
            <person name="Chen X."/>
            <person name="Nie B."/>
            <person name="Liao X."/>
            <person name="Peng D."/>
            <person name="Ji J."/>
            <person name="Jenkins J."/>
            <person name="Williams M."/>
            <person name="Shu S."/>
            <person name="Plott C."/>
            <person name="Barry K."/>
            <person name="Rajasekar S."/>
            <person name="Grimwood J."/>
            <person name="Han X."/>
            <person name="Sun S."/>
            <person name="Hou Z."/>
            <person name="He W."/>
            <person name="Dai G."/>
            <person name="Sun C."/>
            <person name="Schmutz J."/>
            <person name="Leebens-Mack J.H."/>
            <person name="Li F.W."/>
            <person name="Wang L."/>
        </authorList>
    </citation>
    <scope>NUCLEOTIDE SEQUENCE [LARGE SCALE GENOMIC DNA]</scope>
    <source>
        <strain evidence="2">cv. PW_Plant_1</strain>
    </source>
</reference>
<protein>
    <submittedName>
        <fullName evidence="1">Uncharacterized protein</fullName>
    </submittedName>
</protein>